<reference evidence="1 2" key="1">
    <citation type="submission" date="2019-02" db="EMBL/GenBank/DDBJ databases">
        <title>Investigation of anaerobic lignin degradation for improved lignocellulosic biofuels.</title>
        <authorList>
            <person name="Deangelis K."/>
        </authorList>
    </citation>
    <scope>NUCLEOTIDE SEQUENCE [LARGE SCALE GENOMIC DNA]</scope>
    <source>
        <strain evidence="1 2">159R</strain>
    </source>
</reference>
<sequence length="336" mass="38470">MDGVLIFCKDSILRFRSDYDDLTAVPLLSIQDCLEEENALFLLQYFRHRVIIEEGTTLSDMFLAIEPWAGVLAAYLDIDVRAYIDEIRKPSQVEAIFDWIGIQKVTSVHRAYQHPDIHDGEDLTSYFNRERIPTKHFDIEAACTANGYKNGDKEHYSISGDIHTIKNVPVVISDRQILVSYGQDKNNLLNHRHAGVVVNNKTTYIQGGIAFSLNEVMEALFNDGLFYFSPQIASHDMAKIKEMAEIIEKNEDESREAALYSGIDEEEKLEAVNKIKVEIAEGAFDPMIDHMESEQAYWQYVKSLCDSNSELPIRIGQIDEAKSPEHRFYNFIMDDN</sequence>
<dbReference type="AlphaFoldDB" id="A0A4R1NHU4"/>
<gene>
    <name evidence="1" type="ORF">EZJ58_4906</name>
</gene>
<keyword evidence="2" id="KW-1185">Reference proteome</keyword>
<organism evidence="1 2">
    <name type="scientific">Sodalis ligni</name>
    <dbReference type="NCBI Taxonomy" id="2697027"/>
    <lineage>
        <taxon>Bacteria</taxon>
        <taxon>Pseudomonadati</taxon>
        <taxon>Pseudomonadota</taxon>
        <taxon>Gammaproteobacteria</taxon>
        <taxon>Enterobacterales</taxon>
        <taxon>Bruguierivoracaceae</taxon>
        <taxon>Sodalis</taxon>
    </lineage>
</organism>
<evidence type="ECO:0000313" key="1">
    <source>
        <dbReference type="EMBL" id="TCL06637.1"/>
    </source>
</evidence>
<dbReference type="EMBL" id="SJOI01000001">
    <property type="protein sequence ID" value="TCL06637.1"/>
    <property type="molecule type" value="Genomic_DNA"/>
</dbReference>
<protein>
    <submittedName>
        <fullName evidence="1">Uncharacterized protein</fullName>
    </submittedName>
</protein>
<dbReference type="Proteomes" id="UP000294555">
    <property type="component" value="Unassembled WGS sequence"/>
</dbReference>
<comment type="caution">
    <text evidence="1">The sequence shown here is derived from an EMBL/GenBank/DDBJ whole genome shotgun (WGS) entry which is preliminary data.</text>
</comment>
<dbReference type="RefSeq" id="WP_132926196.1">
    <property type="nucleotide sequence ID" value="NZ_SJOI01000001.1"/>
</dbReference>
<accession>A0A4R1NHU4</accession>
<dbReference type="OrthoDB" id="6458166at2"/>
<name>A0A4R1NHU4_9GAMM</name>
<proteinExistence type="predicted"/>
<evidence type="ECO:0000313" key="2">
    <source>
        <dbReference type="Proteomes" id="UP000294555"/>
    </source>
</evidence>